<accession>A0ABU1TTR5</accession>
<proteinExistence type="predicted"/>
<dbReference type="Proteomes" id="UP001255185">
    <property type="component" value="Unassembled WGS sequence"/>
</dbReference>
<name>A0ABU1TTR5_9FLAO</name>
<keyword evidence="2" id="KW-1185">Reference proteome</keyword>
<organism evidence="1 2">
    <name type="scientific">Flavobacterium arsenatis</name>
    <dbReference type="NCBI Taxonomy" id="1484332"/>
    <lineage>
        <taxon>Bacteria</taxon>
        <taxon>Pseudomonadati</taxon>
        <taxon>Bacteroidota</taxon>
        <taxon>Flavobacteriia</taxon>
        <taxon>Flavobacteriales</taxon>
        <taxon>Flavobacteriaceae</taxon>
        <taxon>Flavobacterium</taxon>
    </lineage>
</organism>
<dbReference type="SUPFAM" id="SSF82185">
    <property type="entry name" value="Histone H3 K4-specific methyltransferase SET7/9 N-terminal domain"/>
    <property type="match status" value="1"/>
</dbReference>
<dbReference type="Gene3D" id="3.90.930.1">
    <property type="match status" value="1"/>
</dbReference>
<dbReference type="PROSITE" id="PS51257">
    <property type="entry name" value="PROKAR_LIPOPROTEIN"/>
    <property type="match status" value="1"/>
</dbReference>
<evidence type="ECO:0000313" key="1">
    <source>
        <dbReference type="EMBL" id="MDR6969231.1"/>
    </source>
</evidence>
<protein>
    <submittedName>
        <fullName evidence="1">Antitoxin component YwqK of YwqJK toxin-antitoxin module</fullName>
    </submittedName>
</protein>
<dbReference type="RefSeq" id="WP_310028064.1">
    <property type="nucleotide sequence ID" value="NZ_JAVDVI010000017.1"/>
</dbReference>
<evidence type="ECO:0000313" key="2">
    <source>
        <dbReference type="Proteomes" id="UP001255185"/>
    </source>
</evidence>
<comment type="caution">
    <text evidence="1">The sequence shown here is derived from an EMBL/GenBank/DDBJ whole genome shotgun (WGS) entry which is preliminary data.</text>
</comment>
<reference evidence="1 2" key="1">
    <citation type="submission" date="2023-07" db="EMBL/GenBank/DDBJ databases">
        <title>Sorghum-associated microbial communities from plants grown in Nebraska, USA.</title>
        <authorList>
            <person name="Schachtman D."/>
        </authorList>
    </citation>
    <scope>NUCLEOTIDE SEQUENCE [LARGE SCALE GENOMIC DNA]</scope>
    <source>
        <strain evidence="1 2">3773</strain>
    </source>
</reference>
<dbReference type="EMBL" id="JAVDVI010000017">
    <property type="protein sequence ID" value="MDR6969231.1"/>
    <property type="molecule type" value="Genomic_DNA"/>
</dbReference>
<gene>
    <name evidence="1" type="ORF">J2X31_003258</name>
</gene>
<sequence length="139" mass="16345">MKRFYYLFPLLFVLLFSSCKINQRKNGEKTGRWIYKDTVMGIPSKSKGRYKNGFEVGTWKDYLSNRLLTKRKYKDSICHTTEYHANGNIRAIGVSKMIVDSTTIHWYLSGEWKFYDNDGVLLGTKIYEKGEPILETYTE</sequence>